<accession>A0A699K0B9</accession>
<sequence>MSDENVVSMLKYVPRYRGIEVYVENGVSLVEKQMVKLRLGKGKCVVIEEIVKDDDVENKTEASTSKVAPLAQ</sequence>
<proteinExistence type="predicted"/>
<organism evidence="1">
    <name type="scientific">Tanacetum cinerariifolium</name>
    <name type="common">Dalmatian daisy</name>
    <name type="synonym">Chrysanthemum cinerariifolium</name>
    <dbReference type="NCBI Taxonomy" id="118510"/>
    <lineage>
        <taxon>Eukaryota</taxon>
        <taxon>Viridiplantae</taxon>
        <taxon>Streptophyta</taxon>
        <taxon>Embryophyta</taxon>
        <taxon>Tracheophyta</taxon>
        <taxon>Spermatophyta</taxon>
        <taxon>Magnoliopsida</taxon>
        <taxon>eudicotyledons</taxon>
        <taxon>Gunneridae</taxon>
        <taxon>Pentapetalae</taxon>
        <taxon>asterids</taxon>
        <taxon>campanulids</taxon>
        <taxon>Asterales</taxon>
        <taxon>Asteraceae</taxon>
        <taxon>Asteroideae</taxon>
        <taxon>Anthemideae</taxon>
        <taxon>Anthemidinae</taxon>
        <taxon>Tanacetum</taxon>
    </lineage>
</organism>
<reference evidence="1" key="1">
    <citation type="journal article" date="2019" name="Sci. Rep.">
        <title>Draft genome of Tanacetum cinerariifolium, the natural source of mosquito coil.</title>
        <authorList>
            <person name="Yamashiro T."/>
            <person name="Shiraishi A."/>
            <person name="Satake H."/>
            <person name="Nakayama K."/>
        </authorList>
    </citation>
    <scope>NUCLEOTIDE SEQUENCE</scope>
</reference>
<feature type="non-terminal residue" evidence="1">
    <location>
        <position position="72"/>
    </location>
</feature>
<comment type="caution">
    <text evidence="1">The sequence shown here is derived from an EMBL/GenBank/DDBJ whole genome shotgun (WGS) entry which is preliminary data.</text>
</comment>
<dbReference type="AlphaFoldDB" id="A0A699K0B9"/>
<gene>
    <name evidence="1" type="ORF">Tci_636411</name>
</gene>
<name>A0A699K0B9_TANCI</name>
<protein>
    <submittedName>
        <fullName evidence="1">Transposase, MuDR, MULE transposase domain protein</fullName>
    </submittedName>
</protein>
<evidence type="ECO:0000313" key="1">
    <source>
        <dbReference type="EMBL" id="GFA64439.1"/>
    </source>
</evidence>
<dbReference type="EMBL" id="BKCJ010460897">
    <property type="protein sequence ID" value="GFA64439.1"/>
    <property type="molecule type" value="Genomic_DNA"/>
</dbReference>